<sequence>MSSRYAHVKSSRKGRDISVLGNDWLIVSSLRTANPTPPPSLPPSRAVSGKSRLAWTKRPGSANPPYAKPPREEGVNVNIVPNDGIVVSVDPQRPGCPIVFRYSAARETNPERLNLNKRGLSMCPILQDEGRLRLLNMENNSITQITNLYTLPNLIFLDLYNNQISHISGLECLTTLRVLMLGKNMIKKIENLSTLHKLDVLDLHSNEIEDISGLDSLRDLRVLNLAGNAIKHVVNVSRLSSLTELNLRKNQIQSLDSDLLSLPSLSRIFLSHNRIASFSSVEPLIGVSALSELSLDGNPVADELNYRQMTLNQLLLLKVLDGRRIGQDERKAVMTTRLLRSSQHSQCRIELIQSDAMLSLPVSENVPAMSVSRQAAVASAPSGRLDAIQSVIMGWTNRSRQDSQTCILPTYHEFLNKKTELYLYGPCLDVLVSGRYLGLLSVSFHYIDFNEIASYFMPIRDSIPQLKRFSFQENDIHTYYQIDTLSVFYGLCEMEILSNPLNDSLPDYRMYLIFRVPSLQHINSVAVDADERSKALLLFEPLKQLWKTESIRKTRGFCQPTMIMPRNMYGGLRRSPLCLDVLGIGQPLARRPHCPFGAVIETTKRRCQAINLMDTLWPSMVETLIKRSIPRH</sequence>
<dbReference type="SMART" id="SM00365">
    <property type="entry name" value="LRR_SD22"/>
    <property type="match status" value="6"/>
</dbReference>
<dbReference type="Pfam" id="PF12799">
    <property type="entry name" value="LRR_4"/>
    <property type="match status" value="1"/>
</dbReference>
<keyword evidence="1" id="KW-0433">Leucine-rich repeat</keyword>
<dbReference type="EMBL" id="HACM01011286">
    <property type="protein sequence ID" value="CRZ11728.1"/>
    <property type="molecule type" value="Transcribed_RNA"/>
</dbReference>
<protein>
    <submittedName>
        <fullName evidence="4">Uncharacterized protein</fullName>
    </submittedName>
</protein>
<dbReference type="AlphaFoldDB" id="A0A0H5RCG9"/>
<dbReference type="SUPFAM" id="SSF52058">
    <property type="entry name" value="L domain-like"/>
    <property type="match status" value="2"/>
</dbReference>
<dbReference type="InterPro" id="IPR032675">
    <property type="entry name" value="LRR_dom_sf"/>
</dbReference>
<feature type="region of interest" description="Disordered" evidence="3">
    <location>
        <begin position="30"/>
        <end position="70"/>
    </location>
</feature>
<accession>A0A0H5RCG9</accession>
<evidence type="ECO:0000256" key="1">
    <source>
        <dbReference type="ARBA" id="ARBA00022614"/>
    </source>
</evidence>
<dbReference type="Gene3D" id="3.80.10.10">
    <property type="entry name" value="Ribonuclease Inhibitor"/>
    <property type="match status" value="3"/>
</dbReference>
<name>A0A0H5RCG9_9EUKA</name>
<dbReference type="PROSITE" id="PS51450">
    <property type="entry name" value="LRR"/>
    <property type="match status" value="7"/>
</dbReference>
<dbReference type="Pfam" id="PF14580">
    <property type="entry name" value="LRR_9"/>
    <property type="match status" value="1"/>
</dbReference>
<dbReference type="PANTHER" id="PTHR45973">
    <property type="entry name" value="PROTEIN PHOSPHATASE 1 REGULATORY SUBUNIT SDS22-RELATED"/>
    <property type="match status" value="1"/>
</dbReference>
<proteinExistence type="predicted"/>
<dbReference type="SMART" id="SM00369">
    <property type="entry name" value="LRR_TYP"/>
    <property type="match status" value="3"/>
</dbReference>
<evidence type="ECO:0000256" key="2">
    <source>
        <dbReference type="ARBA" id="ARBA00022737"/>
    </source>
</evidence>
<organism evidence="4">
    <name type="scientific">Spongospora subterranea</name>
    <dbReference type="NCBI Taxonomy" id="70186"/>
    <lineage>
        <taxon>Eukaryota</taxon>
        <taxon>Sar</taxon>
        <taxon>Rhizaria</taxon>
        <taxon>Endomyxa</taxon>
        <taxon>Phytomyxea</taxon>
        <taxon>Plasmodiophorida</taxon>
        <taxon>Plasmodiophoridae</taxon>
        <taxon>Spongospora</taxon>
    </lineage>
</organism>
<keyword evidence="2" id="KW-0677">Repeat</keyword>
<reference evidence="4" key="1">
    <citation type="submission" date="2015-04" db="EMBL/GenBank/DDBJ databases">
        <title>The genome sequence of the plant pathogenic Rhizarian Plasmodiophora brassicae reveals insights in its biotrophic life cycle and the origin of chitin synthesis.</title>
        <authorList>
            <person name="Schwelm A."/>
            <person name="Fogelqvist J."/>
            <person name="Knaust A."/>
            <person name="Julke S."/>
            <person name="Lilja T."/>
            <person name="Dhandapani V."/>
            <person name="Bonilla-Rosso G."/>
            <person name="Karlsson M."/>
            <person name="Shevchenko A."/>
            <person name="Choi S.R."/>
            <person name="Kim H.G."/>
            <person name="Park J.Y."/>
            <person name="Lim Y.P."/>
            <person name="Ludwig-Muller J."/>
            <person name="Dixelius C."/>
        </authorList>
    </citation>
    <scope>NUCLEOTIDE SEQUENCE</scope>
    <source>
        <tissue evidence="4">Potato root galls</tissue>
    </source>
</reference>
<dbReference type="InterPro" id="IPR001611">
    <property type="entry name" value="Leu-rich_rpt"/>
</dbReference>
<evidence type="ECO:0000256" key="3">
    <source>
        <dbReference type="SAM" id="MobiDB-lite"/>
    </source>
</evidence>
<dbReference type="InterPro" id="IPR050576">
    <property type="entry name" value="Cilia_flagella_integrity"/>
</dbReference>
<dbReference type="InterPro" id="IPR025875">
    <property type="entry name" value="Leu-rich_rpt_4"/>
</dbReference>
<dbReference type="PANTHER" id="PTHR45973:SF8">
    <property type="entry name" value="LEUCINE-RICH REPEAT-CONTAINING PROTEIN 49"/>
    <property type="match status" value="1"/>
</dbReference>
<evidence type="ECO:0000313" key="4">
    <source>
        <dbReference type="EMBL" id="CRZ11728.1"/>
    </source>
</evidence>
<dbReference type="InterPro" id="IPR003591">
    <property type="entry name" value="Leu-rich_rpt_typical-subtyp"/>
</dbReference>